<feature type="transmembrane region" description="Helical" evidence="2">
    <location>
        <begin position="445"/>
        <end position="465"/>
    </location>
</feature>
<keyword evidence="2" id="KW-1133">Transmembrane helix</keyword>
<gene>
    <name evidence="3" type="ORF">F3W81_10600</name>
</gene>
<feature type="transmembrane region" description="Helical" evidence="2">
    <location>
        <begin position="114"/>
        <end position="134"/>
    </location>
</feature>
<dbReference type="KEGG" id="pshq:F3W81_10600"/>
<dbReference type="Gene3D" id="1.20.5.340">
    <property type="match status" value="1"/>
</dbReference>
<dbReference type="InterPro" id="IPR050445">
    <property type="entry name" value="Bact_polysacc_biosynth/exp"/>
</dbReference>
<keyword evidence="2" id="KW-0812">Transmembrane</keyword>
<dbReference type="AlphaFoldDB" id="A0A7L9WVT2"/>
<evidence type="ECO:0000256" key="1">
    <source>
        <dbReference type="SAM" id="Coils"/>
    </source>
</evidence>
<dbReference type="GO" id="GO:0005886">
    <property type="term" value="C:plasma membrane"/>
    <property type="evidence" value="ECO:0007669"/>
    <property type="project" value="TreeGrafter"/>
</dbReference>
<dbReference type="PANTHER" id="PTHR32309:SF13">
    <property type="entry name" value="FERRIC ENTEROBACTIN TRANSPORT PROTEIN FEPE"/>
    <property type="match status" value="1"/>
</dbReference>
<reference evidence="3 4" key="1">
    <citation type="submission" date="2019-10" db="EMBL/GenBank/DDBJ databases">
        <title>Pseudopuniceibacterium sp. HQ09 islated from Antarctica.</title>
        <authorList>
            <person name="Liao L."/>
            <person name="Su S."/>
            <person name="Chen B."/>
            <person name="Yu Y."/>
        </authorList>
    </citation>
    <scope>NUCLEOTIDE SEQUENCE [LARGE SCALE GENOMIC DNA]</scope>
    <source>
        <strain evidence="3 4">HQ09</strain>
    </source>
</reference>
<dbReference type="Proteomes" id="UP000594118">
    <property type="component" value="Chromosome"/>
</dbReference>
<protein>
    <submittedName>
        <fullName evidence="3">Capsule biosynthesis protein</fullName>
    </submittedName>
</protein>
<evidence type="ECO:0000313" key="3">
    <source>
        <dbReference type="EMBL" id="QOL83180.1"/>
    </source>
</evidence>
<proteinExistence type="predicted"/>
<evidence type="ECO:0000256" key="2">
    <source>
        <dbReference type="SAM" id="Phobius"/>
    </source>
</evidence>
<dbReference type="PANTHER" id="PTHR32309">
    <property type="entry name" value="TYROSINE-PROTEIN KINASE"/>
    <property type="match status" value="1"/>
</dbReference>
<dbReference type="GO" id="GO:0004713">
    <property type="term" value="F:protein tyrosine kinase activity"/>
    <property type="evidence" value="ECO:0007669"/>
    <property type="project" value="TreeGrafter"/>
</dbReference>
<keyword evidence="4" id="KW-1185">Reference proteome</keyword>
<evidence type="ECO:0000313" key="4">
    <source>
        <dbReference type="Proteomes" id="UP000594118"/>
    </source>
</evidence>
<accession>A0A7L9WVT2</accession>
<name>A0A7L9WVT2_9RHOB</name>
<organism evidence="3 4">
    <name type="scientific">Pseudooceanicola spongiae</name>
    <dbReference type="NCBI Taxonomy" id="2613965"/>
    <lineage>
        <taxon>Bacteria</taxon>
        <taxon>Pseudomonadati</taxon>
        <taxon>Pseudomonadota</taxon>
        <taxon>Alphaproteobacteria</taxon>
        <taxon>Rhodobacterales</taxon>
        <taxon>Paracoccaceae</taxon>
        <taxon>Pseudooceanicola</taxon>
    </lineage>
</organism>
<keyword evidence="1" id="KW-0175">Coiled coil</keyword>
<feature type="coiled-coil region" evidence="1">
    <location>
        <begin position="279"/>
        <end position="377"/>
    </location>
</feature>
<sequence>MAAALKSVRREGLTRQQLRIARRLAEQQGLTTRSDYDAVRQLRALGQDPFATGTMLEVIEAADKTALIQQDKGTNVPETVPPATGESALARREREITRIQRDIARRRRRKMVQLLTRLSFFVFLPTLLAGYYYFRVATPMYSVKSEFLILQADASAGGSLGGLFSGTQFATNQDSIAVQSYLQSKDAMLRLDQDVGFKSHFSDPHLDPIQRMAPDPSNEAAYSVYRKYVKIGYDPTEGVIKMEAIAADPQLATEFSTHLITYAEDRVDELSRRKREDAVRSAREGLERAKADRRDAQEKLVELQEGTIVDPEAVIGTLRSQIAGYEVQLQEKQLQIAALNDNSRPNEARVKGTQADIDRLQTLLADLNNRMTQTQTNDTSLAAKTAQVQLAQADLSTADLFLQSALQNEKQTEMEANRQVRYLTTSVRPVAPQDPSYPRAFENTLLVLLVLSGVYLMISLTGAILREQVAN</sequence>
<keyword evidence="2" id="KW-0472">Membrane</keyword>
<dbReference type="EMBL" id="CP045201">
    <property type="protein sequence ID" value="QOL83180.1"/>
    <property type="molecule type" value="Genomic_DNA"/>
</dbReference>